<keyword evidence="1" id="KW-0175">Coiled coil</keyword>
<keyword evidence="2" id="KW-1133">Transmembrane helix</keyword>
<keyword evidence="2" id="KW-0812">Transmembrane</keyword>
<dbReference type="STRING" id="1427503.HE1_00953"/>
<keyword evidence="2" id="KW-0472">Membrane</keyword>
<evidence type="ECO:0008006" key="5">
    <source>
        <dbReference type="Google" id="ProtNLM"/>
    </source>
</evidence>
<feature type="coiled-coil region" evidence="1">
    <location>
        <begin position="40"/>
        <end position="74"/>
    </location>
</feature>
<evidence type="ECO:0000256" key="2">
    <source>
        <dbReference type="SAM" id="Phobius"/>
    </source>
</evidence>
<evidence type="ECO:0000313" key="4">
    <source>
        <dbReference type="Proteomes" id="UP000024842"/>
    </source>
</evidence>
<feature type="transmembrane region" description="Helical" evidence="2">
    <location>
        <begin position="6"/>
        <end position="25"/>
    </location>
</feature>
<keyword evidence="4" id="KW-1185">Reference proteome</keyword>
<dbReference type="Proteomes" id="UP000024842">
    <property type="component" value="Unassembled WGS sequence"/>
</dbReference>
<dbReference type="EMBL" id="BAUP01000120">
    <property type="protein sequence ID" value="GAJ46617.1"/>
    <property type="molecule type" value="Genomic_DNA"/>
</dbReference>
<evidence type="ECO:0000256" key="1">
    <source>
        <dbReference type="SAM" id="Coils"/>
    </source>
</evidence>
<proteinExistence type="predicted"/>
<sequence length="163" mass="19378">MGIDNFFDATFMVGLAFVLLCGGLAKPGWGALMEKLKVYTQSITQEFQKADRVLKEAEDRLEYAQAILEQFETKKQSLLHHMEQHIVQMEKIFQQDLVNKENWEHARFKTQCQTLFEEWKQDASQRFMKELNTQLIDLLQKDMSEYVQLNSTMFHKFLKEYKL</sequence>
<reference evidence="3 4" key="1">
    <citation type="journal article" date="2014" name="FEMS Microbiol. Lett.">
        <title>Draft genome sequences of three Holospora species (Holospora obtusa, Holospora undulata, and Holospora elegans), endonuclear symbiotic bacteria of the ciliate Paramecium caudatum.</title>
        <authorList>
            <person name="Dohra H."/>
            <person name="Tanaka K."/>
            <person name="Suzuki T."/>
            <person name="Fujishima M."/>
            <person name="Suzuki H."/>
        </authorList>
    </citation>
    <scope>NUCLEOTIDE SEQUENCE [LARGE SCALE GENOMIC DNA]</scope>
    <source>
        <strain evidence="3 4">E1</strain>
    </source>
</reference>
<name>A0A023E0N2_9PROT</name>
<dbReference type="RefSeq" id="WP_006295622.1">
    <property type="nucleotide sequence ID" value="NZ_BAUP01000120.1"/>
</dbReference>
<dbReference type="OrthoDB" id="8479567at2"/>
<comment type="caution">
    <text evidence="3">The sequence shown here is derived from an EMBL/GenBank/DDBJ whole genome shotgun (WGS) entry which is preliminary data.</text>
</comment>
<organism evidence="3 4">
    <name type="scientific">Holospora elegans E1</name>
    <dbReference type="NCBI Taxonomy" id="1427503"/>
    <lineage>
        <taxon>Bacteria</taxon>
        <taxon>Pseudomonadati</taxon>
        <taxon>Pseudomonadota</taxon>
        <taxon>Alphaproteobacteria</taxon>
        <taxon>Holosporales</taxon>
        <taxon>Holosporaceae</taxon>
        <taxon>Holospora</taxon>
    </lineage>
</organism>
<dbReference type="AlphaFoldDB" id="A0A023E0N2"/>
<accession>A0A023E0N2</accession>
<protein>
    <recommendedName>
        <fullName evidence="5">ATP synthase subunit b</fullName>
    </recommendedName>
</protein>
<gene>
    <name evidence="3" type="ORF">HE1_00953</name>
</gene>
<evidence type="ECO:0000313" key="3">
    <source>
        <dbReference type="EMBL" id="GAJ46617.1"/>
    </source>
</evidence>